<accession>A0AAJ6YH95</accession>
<dbReference type="RefSeq" id="XP_011498041.1">
    <property type="nucleotide sequence ID" value="XM_011499739.1"/>
</dbReference>
<name>A0AAJ6YH95_9HYME</name>
<organism evidence="2 3">
    <name type="scientific">Ceratosolen solmsi marchali</name>
    <dbReference type="NCBI Taxonomy" id="326594"/>
    <lineage>
        <taxon>Eukaryota</taxon>
        <taxon>Metazoa</taxon>
        <taxon>Ecdysozoa</taxon>
        <taxon>Arthropoda</taxon>
        <taxon>Hexapoda</taxon>
        <taxon>Insecta</taxon>
        <taxon>Pterygota</taxon>
        <taxon>Neoptera</taxon>
        <taxon>Endopterygota</taxon>
        <taxon>Hymenoptera</taxon>
        <taxon>Apocrita</taxon>
        <taxon>Proctotrupomorpha</taxon>
        <taxon>Chalcidoidea</taxon>
        <taxon>Agaonidae</taxon>
        <taxon>Agaoninae</taxon>
        <taxon>Ceratosolen</taxon>
    </lineage>
</organism>
<dbReference type="InterPro" id="IPR001619">
    <property type="entry name" value="Sec1-like"/>
</dbReference>
<evidence type="ECO:0000256" key="1">
    <source>
        <dbReference type="ARBA" id="ARBA00009884"/>
    </source>
</evidence>
<dbReference type="AlphaFoldDB" id="A0AAJ6YH95"/>
<comment type="similarity">
    <text evidence="1">Belongs to the STXBP/unc-18/SEC1 family.</text>
</comment>
<dbReference type="GO" id="GO:0016192">
    <property type="term" value="P:vesicle-mediated transport"/>
    <property type="evidence" value="ECO:0007669"/>
    <property type="project" value="InterPro"/>
</dbReference>
<sequence length="661" mass="74823">MIGDLQEFVDACWKDVLSMVNETAVYIDHAAAECLHWYTGDKAYITLKDAGAISVHELSVDNLRNVQAKGAKKAVIISTSKNACIYQNTLKLIIDKNNFEKCIIICTVNQTILNYTSVSPNCEENENSYDALKRDILYWMNDRTISKNANVTIMFKPIFVACLKKNVFVTPPFGNLTASDFEVLSTDSIFSDTIKHLITSFHHLFSYYNVKQDIYSLGKMSNYAANELNRFSTMMNKSNSRMKTRKISVIFVDRLLDLSTMCSYNSESILGRILCTLPHLPHHSNDIAVLMDNLSLKSEKCSLSLIVPGCLASNNEELMDILFNKKQEIVLLMLNKMLIDMSTSNESPKSHKILTRISVHSLEKNIKKFRDTESLESLSNNSKKLQLMSAVVQALKSNKTAKIEFIISLEKLILQNLAVSGDSSSVLSQFSNIIKTRITRGLDMENLLVLLIYLYALAGPDIKFSDIHENELKTALNTAIYEDIKNSSNVESTNELSAYYQTLLLLRATDDEATREASVKMTEQIMEMLHKTSLQRQSLKKYRQVINKSNPHNMAQHVGILERFVRDLLDRTSYMPDLGFIDTVPSLYKYLVGDNEVHHPCDSPWVIIYVLGGITPDEIRTIENIQKTKEVTSPIITIGGTRLLNPQEVVDKILLSYIKNI</sequence>
<dbReference type="InterPro" id="IPR027482">
    <property type="entry name" value="Sec1-like_dom2"/>
</dbReference>
<dbReference type="InterPro" id="IPR036045">
    <property type="entry name" value="Sec1-like_sf"/>
</dbReference>
<dbReference type="GeneID" id="105362321"/>
<dbReference type="PANTHER" id="PTHR11679">
    <property type="entry name" value="VESICLE PROTEIN SORTING-ASSOCIATED"/>
    <property type="match status" value="1"/>
</dbReference>
<evidence type="ECO:0000313" key="2">
    <source>
        <dbReference type="Proteomes" id="UP000695007"/>
    </source>
</evidence>
<gene>
    <name evidence="3" type="primary">LOC105362321</name>
</gene>
<dbReference type="Proteomes" id="UP000695007">
    <property type="component" value="Unplaced"/>
</dbReference>
<reference evidence="3" key="1">
    <citation type="submission" date="2025-08" db="UniProtKB">
        <authorList>
            <consortium name="RefSeq"/>
        </authorList>
    </citation>
    <scope>IDENTIFICATION</scope>
</reference>
<keyword evidence="2" id="KW-1185">Reference proteome</keyword>
<proteinExistence type="inferred from homology"/>
<evidence type="ECO:0000313" key="3">
    <source>
        <dbReference type="RefSeq" id="XP_011498041.1"/>
    </source>
</evidence>
<dbReference type="SUPFAM" id="SSF56815">
    <property type="entry name" value="Sec1/munc18-like (SM) proteins"/>
    <property type="match status" value="1"/>
</dbReference>
<dbReference type="Gene3D" id="3.40.50.1910">
    <property type="match status" value="1"/>
</dbReference>
<dbReference type="KEGG" id="csol:105362321"/>
<protein>
    <submittedName>
        <fullName evidence="3">Sec1 family domain-containing protein 2-like</fullName>
    </submittedName>
</protein>